<dbReference type="Proteomes" id="UP000241167">
    <property type="component" value="Unassembled WGS sequence"/>
</dbReference>
<keyword evidence="4" id="KW-0799">Topoisomerase</keyword>
<evidence type="ECO:0000256" key="7">
    <source>
        <dbReference type="SAM" id="MobiDB-lite"/>
    </source>
</evidence>
<dbReference type="InterPro" id="IPR013500">
    <property type="entry name" value="TopoI_cat_euk"/>
</dbReference>
<keyword evidence="5" id="KW-0238">DNA-binding</keyword>
<evidence type="ECO:0000256" key="2">
    <source>
        <dbReference type="ARBA" id="ARBA00006645"/>
    </source>
</evidence>
<dbReference type="PANTHER" id="PTHR10290">
    <property type="entry name" value="DNA TOPOISOMERASE I"/>
    <property type="match status" value="1"/>
</dbReference>
<keyword evidence="11" id="KW-1185">Reference proteome</keyword>
<dbReference type="Gene3D" id="3.90.15.10">
    <property type="entry name" value="Topoisomerase I, Chain A, domain 3"/>
    <property type="match status" value="1"/>
</dbReference>
<feature type="compositionally biased region" description="Basic and acidic residues" evidence="7">
    <location>
        <begin position="357"/>
        <end position="366"/>
    </location>
</feature>
<dbReference type="Gene3D" id="1.10.132.120">
    <property type="match status" value="1"/>
</dbReference>
<evidence type="ECO:0000256" key="6">
    <source>
        <dbReference type="ARBA" id="ARBA00023235"/>
    </source>
</evidence>
<dbReference type="GO" id="GO:0007059">
    <property type="term" value="P:chromosome segregation"/>
    <property type="evidence" value="ECO:0007669"/>
    <property type="project" value="TreeGrafter"/>
</dbReference>
<dbReference type="GO" id="GO:0003917">
    <property type="term" value="F:DNA topoisomerase type I (single strand cut, ATP-independent) activity"/>
    <property type="evidence" value="ECO:0007669"/>
    <property type="project" value="UniProtKB-EC"/>
</dbReference>
<dbReference type="InterPro" id="IPR051062">
    <property type="entry name" value="Topoisomerase_IB"/>
</dbReference>
<dbReference type="EMBL" id="PXYI01000005">
    <property type="protein sequence ID" value="PSJ38774.1"/>
    <property type="molecule type" value="Genomic_DNA"/>
</dbReference>
<dbReference type="GO" id="GO:0006265">
    <property type="term" value="P:DNA topological change"/>
    <property type="evidence" value="ECO:0007669"/>
    <property type="project" value="InterPro"/>
</dbReference>
<dbReference type="Gene3D" id="3.30.66.10">
    <property type="entry name" value="DNA topoisomerase I domain"/>
    <property type="match status" value="1"/>
</dbReference>
<feature type="region of interest" description="Disordered" evidence="7">
    <location>
        <begin position="335"/>
        <end position="366"/>
    </location>
</feature>
<dbReference type="InterPro" id="IPR011010">
    <property type="entry name" value="DNA_brk_join_enz"/>
</dbReference>
<dbReference type="OrthoDB" id="9778962at2"/>
<comment type="similarity">
    <text evidence="2">Belongs to the type IB topoisomerase family.</text>
</comment>
<dbReference type="GO" id="GO:0003677">
    <property type="term" value="F:DNA binding"/>
    <property type="evidence" value="ECO:0007669"/>
    <property type="project" value="UniProtKB-KW"/>
</dbReference>
<protein>
    <recommendedName>
        <fullName evidence="3">DNA topoisomerase</fullName>
        <ecNumber evidence="3">5.6.2.1</ecNumber>
    </recommendedName>
</protein>
<dbReference type="InterPro" id="IPR001631">
    <property type="entry name" value="TopoI"/>
</dbReference>
<dbReference type="Pfam" id="PF21338">
    <property type="entry name" value="Top1B_N_bact"/>
    <property type="match status" value="1"/>
</dbReference>
<comment type="caution">
    <text evidence="10">The sequence shown here is derived from an EMBL/GenBank/DDBJ whole genome shotgun (WGS) entry which is preliminary data.</text>
</comment>
<sequence length="366" mass="40923">MIRYVEDSAPGITRKRKGRYWMYFAPDGSRITDREEIDRLNSVGMPPAYERCWFCPDPTGHIQAVGFDARGRKQYRYHPLFREQQETKKYERLAHFGEALPKLRKRVEEDLTGKATAKETVLAAVVRLIDETRMRVGNEEYAKDNKSFGATTLRNRHAKVDRGKLKISYTGKHGIKRTVTITDRNLMRIAKKTQDLPGQNLFEYVTDDGSVCAVTSGDVNAYIKEAMGDDFTAKDFRTWGASTIAFEEMIRRIDEKGSIKLKSVMEPVAEALGNTPAISRKSYVHPALIEAAKDAGAIGERKLPRATKHLSAAERGLIEFLAAIPEEAAKVEQKVARRARSKGKSKAAAEAEIAAETGKKAEAEAA</sequence>
<evidence type="ECO:0000259" key="9">
    <source>
        <dbReference type="Pfam" id="PF21338"/>
    </source>
</evidence>
<gene>
    <name evidence="10" type="ORF">C7I55_15710</name>
</gene>
<dbReference type="PANTHER" id="PTHR10290:SF3">
    <property type="entry name" value="DNA TOPOISOMERASE 1"/>
    <property type="match status" value="1"/>
</dbReference>
<comment type="catalytic activity">
    <reaction evidence="1">
        <text>ATP-independent breakage of single-stranded DNA, followed by passage and rejoining.</text>
        <dbReference type="EC" id="5.6.2.1"/>
    </reaction>
</comment>
<dbReference type="GO" id="GO:0006260">
    <property type="term" value="P:DNA replication"/>
    <property type="evidence" value="ECO:0007669"/>
    <property type="project" value="TreeGrafter"/>
</dbReference>
<organism evidence="10 11">
    <name type="scientific">Allosphingosinicella deserti</name>
    <dbReference type="NCBI Taxonomy" id="2116704"/>
    <lineage>
        <taxon>Bacteria</taxon>
        <taxon>Pseudomonadati</taxon>
        <taxon>Pseudomonadota</taxon>
        <taxon>Alphaproteobacteria</taxon>
        <taxon>Sphingomonadales</taxon>
        <taxon>Sphingomonadaceae</taxon>
        <taxon>Allosphingosinicella</taxon>
    </lineage>
</organism>
<dbReference type="PRINTS" id="PR00416">
    <property type="entry name" value="EUTPISMRASEI"/>
</dbReference>
<evidence type="ECO:0000313" key="11">
    <source>
        <dbReference type="Proteomes" id="UP000241167"/>
    </source>
</evidence>
<evidence type="ECO:0000256" key="3">
    <source>
        <dbReference type="ARBA" id="ARBA00012891"/>
    </source>
</evidence>
<keyword evidence="6 10" id="KW-0413">Isomerase</keyword>
<dbReference type="RefSeq" id="WP_106513968.1">
    <property type="nucleotide sequence ID" value="NZ_PXYI01000005.1"/>
</dbReference>
<evidence type="ECO:0000256" key="4">
    <source>
        <dbReference type="ARBA" id="ARBA00023029"/>
    </source>
</evidence>
<feature type="compositionally biased region" description="Basic residues" evidence="7">
    <location>
        <begin position="336"/>
        <end position="345"/>
    </location>
</feature>
<evidence type="ECO:0000256" key="5">
    <source>
        <dbReference type="ARBA" id="ARBA00023125"/>
    </source>
</evidence>
<dbReference type="AlphaFoldDB" id="A0A2P7QLE2"/>
<dbReference type="SUPFAM" id="SSF56349">
    <property type="entry name" value="DNA breaking-rejoining enzymes"/>
    <property type="match status" value="1"/>
</dbReference>
<evidence type="ECO:0000259" key="8">
    <source>
        <dbReference type="Pfam" id="PF01028"/>
    </source>
</evidence>
<reference evidence="10 11" key="1">
    <citation type="submission" date="2018-03" db="EMBL/GenBank/DDBJ databases">
        <title>The draft genome of Sphingosinicella sp. GL-C-18.</title>
        <authorList>
            <person name="Liu L."/>
            <person name="Li L."/>
            <person name="Liang L."/>
            <person name="Zhang X."/>
            <person name="Wang T."/>
        </authorList>
    </citation>
    <scope>NUCLEOTIDE SEQUENCE [LARGE SCALE GENOMIC DNA]</scope>
    <source>
        <strain evidence="10 11">GL-C-18</strain>
    </source>
</reference>
<evidence type="ECO:0000256" key="1">
    <source>
        <dbReference type="ARBA" id="ARBA00000213"/>
    </source>
</evidence>
<feature type="domain" description="DNA topoisomerase IB N-terminal" evidence="9">
    <location>
        <begin position="21"/>
        <end position="68"/>
    </location>
</feature>
<dbReference type="EC" id="5.6.2.1" evidence="3"/>
<evidence type="ECO:0000313" key="10">
    <source>
        <dbReference type="EMBL" id="PSJ38774.1"/>
    </source>
</evidence>
<dbReference type="InterPro" id="IPR049331">
    <property type="entry name" value="Top1B_N_bact"/>
</dbReference>
<accession>A0A2P7QLE2</accession>
<dbReference type="Pfam" id="PF01028">
    <property type="entry name" value="Topoisom_I"/>
    <property type="match status" value="1"/>
</dbReference>
<proteinExistence type="inferred from homology"/>
<dbReference type="InterPro" id="IPR035447">
    <property type="entry name" value="DNA_topo_I_N_sf"/>
</dbReference>
<feature type="compositionally biased region" description="Low complexity" evidence="7">
    <location>
        <begin position="346"/>
        <end position="356"/>
    </location>
</feature>
<dbReference type="SUPFAM" id="SSF55869">
    <property type="entry name" value="DNA topoisomerase I domain"/>
    <property type="match status" value="1"/>
</dbReference>
<dbReference type="PROSITE" id="PS52038">
    <property type="entry name" value="TOPO_IB_2"/>
    <property type="match status" value="1"/>
</dbReference>
<name>A0A2P7QLE2_9SPHN</name>
<feature type="domain" description="DNA topoisomerase I catalytic core eukaryotic-type" evidence="8">
    <location>
        <begin position="81"/>
        <end position="295"/>
    </location>
</feature>
<dbReference type="InterPro" id="IPR014711">
    <property type="entry name" value="TopoI_cat_a-hlx-sub_euk"/>
</dbReference>